<name>A0A1M5ZKR0_9FIRM</name>
<dbReference type="EMBL" id="FQXV01000030">
    <property type="protein sequence ID" value="SHI24935.1"/>
    <property type="molecule type" value="Genomic_DNA"/>
</dbReference>
<organism evidence="1 2">
    <name type="scientific">Sporobacter termitidis DSM 10068</name>
    <dbReference type="NCBI Taxonomy" id="1123282"/>
    <lineage>
        <taxon>Bacteria</taxon>
        <taxon>Bacillati</taxon>
        <taxon>Bacillota</taxon>
        <taxon>Clostridia</taxon>
        <taxon>Eubacteriales</taxon>
        <taxon>Oscillospiraceae</taxon>
        <taxon>Sporobacter</taxon>
    </lineage>
</organism>
<keyword evidence="2" id="KW-1185">Reference proteome</keyword>
<evidence type="ECO:0000313" key="2">
    <source>
        <dbReference type="Proteomes" id="UP000183995"/>
    </source>
</evidence>
<gene>
    <name evidence="1" type="ORF">SAMN02745823_03881</name>
</gene>
<accession>A0A1M5ZKR0</accession>
<dbReference type="Proteomes" id="UP000183995">
    <property type="component" value="Unassembled WGS sequence"/>
</dbReference>
<reference evidence="1 2" key="1">
    <citation type="submission" date="2016-11" db="EMBL/GenBank/DDBJ databases">
        <authorList>
            <person name="Jaros S."/>
            <person name="Januszkiewicz K."/>
            <person name="Wedrychowicz H."/>
        </authorList>
    </citation>
    <scope>NUCLEOTIDE SEQUENCE [LARGE SCALE GENOMIC DNA]</scope>
    <source>
        <strain evidence="1 2">DSM 10068</strain>
    </source>
</reference>
<dbReference type="AlphaFoldDB" id="A0A1M5ZKR0"/>
<dbReference type="STRING" id="1123282.SAMN02745823_03881"/>
<feature type="non-terminal residue" evidence="1">
    <location>
        <position position="1"/>
    </location>
</feature>
<proteinExistence type="predicted"/>
<protein>
    <submittedName>
        <fullName evidence="1">Filamentous hemagglutinin</fullName>
    </submittedName>
</protein>
<evidence type="ECO:0000313" key="1">
    <source>
        <dbReference type="EMBL" id="SHI24935.1"/>
    </source>
</evidence>
<sequence length="214" mass="22795">NQDWSAPGKATLNTALGGGLGALGGYLGGKAAETAGAYLDQWAHVKGGNQLPEYRPSLANNKVEGYNGNRERVYETVKGLGKSAETSAEGAGNVINPNEIRFSQSSVNGVYKITASMKANGWQGEPIDVVKMSDGILTSVDNTRVASAREAGIDVRANVHGYNDPLTPDQMSRFATKKGIPTTWGEAIKLRIDKQNSAFRNSFPAGSFDLPMFK</sequence>